<comment type="caution">
    <text evidence="2">The sequence shown here is derived from an EMBL/GenBank/DDBJ whole genome shotgun (WGS) entry which is preliminary data.</text>
</comment>
<proteinExistence type="predicted"/>
<reference evidence="2" key="1">
    <citation type="submission" date="2023-08" db="EMBL/GenBank/DDBJ databases">
        <authorList>
            <person name="Chen Y."/>
            <person name="Shah S."/>
            <person name="Dougan E. K."/>
            <person name="Thang M."/>
            <person name="Chan C."/>
        </authorList>
    </citation>
    <scope>NUCLEOTIDE SEQUENCE</scope>
</reference>
<feature type="region of interest" description="Disordered" evidence="1">
    <location>
        <begin position="214"/>
        <end position="255"/>
    </location>
</feature>
<accession>A0AA36HRX7</accession>
<protein>
    <submittedName>
        <fullName evidence="2">Uncharacterized protein</fullName>
    </submittedName>
</protein>
<dbReference type="AlphaFoldDB" id="A0AA36HRX7"/>
<dbReference type="Proteomes" id="UP001178507">
    <property type="component" value="Unassembled WGS sequence"/>
</dbReference>
<name>A0AA36HRX7_9DINO</name>
<keyword evidence="3" id="KW-1185">Reference proteome</keyword>
<evidence type="ECO:0000256" key="1">
    <source>
        <dbReference type="SAM" id="MobiDB-lite"/>
    </source>
</evidence>
<organism evidence="2 3">
    <name type="scientific">Effrenium voratum</name>
    <dbReference type="NCBI Taxonomy" id="2562239"/>
    <lineage>
        <taxon>Eukaryota</taxon>
        <taxon>Sar</taxon>
        <taxon>Alveolata</taxon>
        <taxon>Dinophyceae</taxon>
        <taxon>Suessiales</taxon>
        <taxon>Symbiodiniaceae</taxon>
        <taxon>Effrenium</taxon>
    </lineage>
</organism>
<evidence type="ECO:0000313" key="2">
    <source>
        <dbReference type="EMBL" id="CAJ1373128.1"/>
    </source>
</evidence>
<feature type="compositionally biased region" description="Basic and acidic residues" evidence="1">
    <location>
        <begin position="230"/>
        <end position="245"/>
    </location>
</feature>
<feature type="compositionally biased region" description="Acidic residues" evidence="1">
    <location>
        <begin position="246"/>
        <end position="255"/>
    </location>
</feature>
<gene>
    <name evidence="2" type="ORF">EVOR1521_LOCUS3039</name>
</gene>
<dbReference type="EMBL" id="CAUJNA010000176">
    <property type="protein sequence ID" value="CAJ1373128.1"/>
    <property type="molecule type" value="Genomic_DNA"/>
</dbReference>
<sequence length="255" mass="28086">MYRNCFRWLVLTGLQLRSEVAHVEREAGKDVEKLEEFLGVKSAPGTGKKQDKNIATVNQTADLGLQIIQSYKEAIPAQRKALDLAMDARMAELAPLCSKYMFRRAELQGLSAAQCVAAQGRLNAEQLDNDRGPSGCVDPRRLKSGGAWTLPAKPCTFGFSSHQMKCSTRLDYLQDREPAPGSDPDGDGHSMDEWVNKWCHPKFSVPGRPLSADLAAGEYVQNEEAEQEAEALKPEENGGDDKVPPDEPETLEDVI</sequence>
<evidence type="ECO:0000313" key="3">
    <source>
        <dbReference type="Proteomes" id="UP001178507"/>
    </source>
</evidence>